<name>A0A0E9XN85_ANGAN</name>
<protein>
    <submittedName>
        <fullName evidence="1">Uncharacterized protein</fullName>
    </submittedName>
</protein>
<sequence>MHTHTHTQAYTHMHVHIDICINIQMRTQKHKYTEAHPHMCSQPCSKMLVLTQRYNLQRKTDVIYCNWCQNLSNPQMQSWCFTHIYVFNYLFYLFNLKTF</sequence>
<reference evidence="1" key="1">
    <citation type="submission" date="2014-11" db="EMBL/GenBank/DDBJ databases">
        <authorList>
            <person name="Amaro Gonzalez C."/>
        </authorList>
    </citation>
    <scope>NUCLEOTIDE SEQUENCE</scope>
</reference>
<accession>A0A0E9XN85</accession>
<organism evidence="1">
    <name type="scientific">Anguilla anguilla</name>
    <name type="common">European freshwater eel</name>
    <name type="synonym">Muraena anguilla</name>
    <dbReference type="NCBI Taxonomy" id="7936"/>
    <lineage>
        <taxon>Eukaryota</taxon>
        <taxon>Metazoa</taxon>
        <taxon>Chordata</taxon>
        <taxon>Craniata</taxon>
        <taxon>Vertebrata</taxon>
        <taxon>Euteleostomi</taxon>
        <taxon>Actinopterygii</taxon>
        <taxon>Neopterygii</taxon>
        <taxon>Teleostei</taxon>
        <taxon>Anguilliformes</taxon>
        <taxon>Anguillidae</taxon>
        <taxon>Anguilla</taxon>
    </lineage>
</organism>
<dbReference type="AlphaFoldDB" id="A0A0E9XN85"/>
<proteinExistence type="predicted"/>
<reference evidence="1" key="2">
    <citation type="journal article" date="2015" name="Fish Shellfish Immunol.">
        <title>Early steps in the European eel (Anguilla anguilla)-Vibrio vulnificus interaction in the gills: Role of the RtxA13 toxin.</title>
        <authorList>
            <person name="Callol A."/>
            <person name="Pajuelo D."/>
            <person name="Ebbesson L."/>
            <person name="Teles M."/>
            <person name="MacKenzie S."/>
            <person name="Amaro C."/>
        </authorList>
    </citation>
    <scope>NUCLEOTIDE SEQUENCE</scope>
</reference>
<evidence type="ECO:0000313" key="1">
    <source>
        <dbReference type="EMBL" id="JAI04125.1"/>
    </source>
</evidence>
<dbReference type="EMBL" id="GBXM01004453">
    <property type="protein sequence ID" value="JAI04125.1"/>
    <property type="molecule type" value="Transcribed_RNA"/>
</dbReference>